<dbReference type="InterPro" id="IPR011160">
    <property type="entry name" value="Sphingomy_PDE"/>
</dbReference>
<dbReference type="GO" id="GO:0005764">
    <property type="term" value="C:lysosome"/>
    <property type="evidence" value="ECO:0007669"/>
    <property type="project" value="TreeGrafter"/>
</dbReference>
<feature type="domain" description="Saposin B-type" evidence="16">
    <location>
        <begin position="54"/>
        <end position="140"/>
    </location>
</feature>
<feature type="binding site" evidence="13">
    <location>
        <position position="394"/>
    </location>
    <ligand>
        <name>Zn(2+)</name>
        <dbReference type="ChEBI" id="CHEBI:29105"/>
        <label>2</label>
    </ligand>
</feature>
<dbReference type="PANTHER" id="PTHR10340:SF29">
    <property type="entry name" value="SPHINGOMYELIN PHOSPHODIESTERASE"/>
    <property type="match status" value="1"/>
</dbReference>
<dbReference type="InterPro" id="IPR045473">
    <property type="entry name" value="ASM_C"/>
</dbReference>
<feature type="disulfide bond" evidence="14">
    <location>
        <begin position="189"/>
        <end position="194"/>
    </location>
</feature>
<evidence type="ECO:0000256" key="11">
    <source>
        <dbReference type="ARBA" id="ARBA00047268"/>
    </source>
</evidence>
<dbReference type="SUPFAM" id="SSF47862">
    <property type="entry name" value="Saposin"/>
    <property type="match status" value="1"/>
</dbReference>
<dbReference type="PANTHER" id="PTHR10340">
    <property type="entry name" value="SPHINGOMYELIN PHOSPHODIESTERASE"/>
    <property type="match status" value="1"/>
</dbReference>
<dbReference type="Proteomes" id="UP000410492">
    <property type="component" value="Unassembled WGS sequence"/>
</dbReference>
<dbReference type="CDD" id="cd00842">
    <property type="entry name" value="MPP_ASMase"/>
    <property type="match status" value="1"/>
</dbReference>
<dbReference type="InterPro" id="IPR029052">
    <property type="entry name" value="Metallo-depent_PP-like"/>
</dbReference>
<feature type="chain" id="PRO_5025024990" description="Sphingomyelin phosphodiesterase" evidence="15">
    <location>
        <begin position="19"/>
        <end position="578"/>
    </location>
</feature>
<keyword evidence="10 12" id="KW-0326">Glycosidase</keyword>
<keyword evidence="7 13" id="KW-0862">Zinc</keyword>
<keyword evidence="3" id="KW-0964">Secreted</keyword>
<dbReference type="Pfam" id="PF00149">
    <property type="entry name" value="Metallophos"/>
    <property type="match status" value="1"/>
</dbReference>
<comment type="function">
    <text evidence="12">Converts sphingomyelin to ceramide.</text>
</comment>
<proteinExistence type="inferred from homology"/>
<sequence length="578" mass="65904">MQGINLFLFLAFCATVICSNDVHLDRIRNTLKQLDAGEPLPRSIYKDTISKLKNEGFCTACHKVVKAIIEKRKMGSSKGTMNDYLRKMCNLYTDYGAVACKGYTEINLDTILFIIDNKHDLTPERVCSIFHQAKKCVDPKAKKWIIDLPPPLEQENEQNEVPSNGIWNIFQVTDVHYDPNYKENTKSVCEKPLCCETGTPTGPQDTAGKWGDYHVCDSPPRLFSNLYDRVKATHLDDLNAVYFTGDIISHKSWGTSKDANLAHMNGFYQALADTFKGKKVFPILGNHEPHPVDCYSPEGITEDPLSTKWVFDAAWKAWSKWLPADVEKTVKHAGYYSVLVKPGFRVIGINSNFCFVHNLWLFYEDEDPYGQLTWLVQELLKAEKNREKVHILSHVPSGHELCHLQWSKNYRRIVERFNDTIAAQFNGHTHIDEIEIFYSDENEAINVAFNGGSLTPFVGNNPNYRIYQVQLSDATVQDYQTYTFNMTEANMGSSPAWYSLYSFKEAYGLQDLSKKGLGDFVKKLNKDKMLQKKYFDFSVRNSDVLVKEGCDDKCLKTLTCKVTAVEAGDALDKCYENL</sequence>
<dbReference type="InterPro" id="IPR004843">
    <property type="entry name" value="Calcineurin-like_PHP"/>
</dbReference>
<feature type="disulfide bond" evidence="14">
    <location>
        <begin position="550"/>
        <end position="554"/>
    </location>
</feature>
<evidence type="ECO:0000313" key="18">
    <source>
        <dbReference type="Proteomes" id="UP000410492"/>
    </source>
</evidence>
<dbReference type="GO" id="GO:0016020">
    <property type="term" value="C:membrane"/>
    <property type="evidence" value="ECO:0007669"/>
    <property type="project" value="GOC"/>
</dbReference>
<dbReference type="GO" id="GO:0016798">
    <property type="term" value="F:hydrolase activity, acting on glycosyl bonds"/>
    <property type="evidence" value="ECO:0007669"/>
    <property type="project" value="UniProtKB-KW"/>
</dbReference>
<name>A0A653CYZ1_CALMS</name>
<evidence type="ECO:0000256" key="13">
    <source>
        <dbReference type="PIRSR" id="PIRSR000948-1"/>
    </source>
</evidence>
<evidence type="ECO:0000256" key="2">
    <source>
        <dbReference type="ARBA" id="ARBA00008234"/>
    </source>
</evidence>
<dbReference type="OrthoDB" id="282973at2759"/>
<feature type="disulfide bond" evidence="14">
    <location>
        <begin position="560"/>
        <end position="574"/>
    </location>
</feature>
<dbReference type="AlphaFoldDB" id="A0A653CYZ1"/>
<dbReference type="GO" id="GO:0046872">
    <property type="term" value="F:metal ion binding"/>
    <property type="evidence" value="ECO:0007669"/>
    <property type="project" value="UniProtKB-KW"/>
</dbReference>
<protein>
    <recommendedName>
        <fullName evidence="12">Sphingomyelin phosphodiesterase</fullName>
        <ecNumber evidence="12">3.1.4.12</ecNumber>
    </recommendedName>
</protein>
<dbReference type="InterPro" id="IPR008139">
    <property type="entry name" value="SaposinB_dom"/>
</dbReference>
<feature type="binding site" evidence="13">
    <location>
        <position position="246"/>
    </location>
    <ligand>
        <name>Zn(2+)</name>
        <dbReference type="ChEBI" id="CHEBI:29105"/>
        <label>2</label>
    </ligand>
</feature>
<evidence type="ECO:0000256" key="9">
    <source>
        <dbReference type="ARBA" id="ARBA00023180"/>
    </source>
</evidence>
<dbReference type="Pfam" id="PF19272">
    <property type="entry name" value="ASMase_C"/>
    <property type="match status" value="1"/>
</dbReference>
<feature type="disulfide bond" evidence="14">
    <location>
        <begin position="195"/>
        <end position="216"/>
    </location>
</feature>
<feature type="binding site" evidence="13">
    <location>
        <position position="176"/>
    </location>
    <ligand>
        <name>Zn(2+)</name>
        <dbReference type="ChEBI" id="CHEBI:29105"/>
        <label>1</label>
    </ligand>
</feature>
<keyword evidence="8 14" id="KW-1015">Disulfide bond</keyword>
<evidence type="ECO:0000256" key="8">
    <source>
        <dbReference type="ARBA" id="ARBA00023157"/>
    </source>
</evidence>
<keyword evidence="5 15" id="KW-0732">Signal</keyword>
<dbReference type="GO" id="GO:0005615">
    <property type="term" value="C:extracellular space"/>
    <property type="evidence" value="ECO:0007669"/>
    <property type="project" value="TreeGrafter"/>
</dbReference>
<dbReference type="EMBL" id="CAACVG010009397">
    <property type="protein sequence ID" value="VEN53145.1"/>
    <property type="molecule type" value="Genomic_DNA"/>
</dbReference>
<comment type="subcellular location">
    <subcellularLocation>
        <location evidence="1">Secreted</location>
    </subcellularLocation>
</comment>
<dbReference type="GO" id="GO:0061750">
    <property type="term" value="F:acid sphingomyelin phosphodiesterase activity"/>
    <property type="evidence" value="ECO:0007669"/>
    <property type="project" value="TreeGrafter"/>
</dbReference>
<dbReference type="GO" id="GO:0006685">
    <property type="term" value="P:sphingomyelin catabolic process"/>
    <property type="evidence" value="ECO:0007669"/>
    <property type="project" value="UniProtKB-UniRule"/>
</dbReference>
<feature type="signal peptide" evidence="15">
    <location>
        <begin position="1"/>
        <end position="18"/>
    </location>
</feature>
<gene>
    <name evidence="17" type="ORF">CALMAC_LOCUS13048</name>
</gene>
<evidence type="ECO:0000256" key="7">
    <source>
        <dbReference type="ARBA" id="ARBA00022833"/>
    </source>
</evidence>
<feature type="disulfide bond" evidence="14">
    <location>
        <begin position="354"/>
        <end position="402"/>
    </location>
</feature>
<feature type="binding site" evidence="13">
    <location>
        <position position="286"/>
    </location>
    <ligand>
        <name>Zn(2+)</name>
        <dbReference type="ChEBI" id="CHEBI:29105"/>
        <label>2</label>
    </ligand>
</feature>
<keyword evidence="4 13" id="KW-0479">Metal-binding</keyword>
<feature type="binding site" evidence="13">
    <location>
        <position position="174"/>
    </location>
    <ligand>
        <name>Zn(2+)</name>
        <dbReference type="ChEBI" id="CHEBI:29105"/>
        <label>1</label>
    </ligand>
</feature>
<evidence type="ECO:0000313" key="17">
    <source>
        <dbReference type="EMBL" id="VEN53145.1"/>
    </source>
</evidence>
<evidence type="ECO:0000256" key="15">
    <source>
        <dbReference type="SAM" id="SignalP"/>
    </source>
</evidence>
<feature type="binding site" evidence="13">
    <location>
        <position position="246"/>
    </location>
    <ligand>
        <name>Zn(2+)</name>
        <dbReference type="ChEBI" id="CHEBI:29105"/>
        <label>1</label>
    </ligand>
</feature>
<evidence type="ECO:0000259" key="16">
    <source>
        <dbReference type="PROSITE" id="PS50015"/>
    </source>
</evidence>
<reference evidence="17 18" key="1">
    <citation type="submission" date="2019-01" db="EMBL/GenBank/DDBJ databases">
        <authorList>
            <person name="Sayadi A."/>
        </authorList>
    </citation>
    <scope>NUCLEOTIDE SEQUENCE [LARGE SCALE GENOMIC DNA]</scope>
</reference>
<evidence type="ECO:0000256" key="4">
    <source>
        <dbReference type="ARBA" id="ARBA00022723"/>
    </source>
</evidence>
<dbReference type="InterPro" id="IPR041805">
    <property type="entry name" value="ASMase/PPN1_MPP"/>
</dbReference>
<comment type="cofactor">
    <cofactor evidence="13">
        <name>Zn(2+)</name>
        <dbReference type="ChEBI" id="CHEBI:29105"/>
    </cofactor>
    <text evidence="13">Binds 2 Zn(2+) ions per subunit.</text>
</comment>
<dbReference type="InterPro" id="IPR011001">
    <property type="entry name" value="Saposin-like"/>
</dbReference>
<keyword evidence="9" id="KW-0325">Glycoprotein</keyword>
<feature type="binding site" evidence="13">
    <location>
        <position position="430"/>
    </location>
    <ligand>
        <name>Zn(2+)</name>
        <dbReference type="ChEBI" id="CHEBI:29105"/>
        <label>1</label>
    </ligand>
</feature>
<evidence type="ECO:0000256" key="5">
    <source>
        <dbReference type="ARBA" id="ARBA00022729"/>
    </source>
</evidence>
<accession>A0A653CYZ1</accession>
<dbReference type="PROSITE" id="PS50015">
    <property type="entry name" value="SAP_B"/>
    <property type="match status" value="1"/>
</dbReference>
<evidence type="ECO:0000256" key="10">
    <source>
        <dbReference type="ARBA" id="ARBA00023295"/>
    </source>
</evidence>
<dbReference type="EC" id="3.1.4.12" evidence="12"/>
<dbReference type="GO" id="GO:0046513">
    <property type="term" value="P:ceramide biosynthetic process"/>
    <property type="evidence" value="ECO:0007669"/>
    <property type="project" value="TreeGrafter"/>
</dbReference>
<comment type="catalytic activity">
    <reaction evidence="11">
        <text>a sphingomyelin + H2O = phosphocholine + an N-acylsphing-4-enine + H(+)</text>
        <dbReference type="Rhea" id="RHEA:19253"/>
        <dbReference type="ChEBI" id="CHEBI:15377"/>
        <dbReference type="ChEBI" id="CHEBI:15378"/>
        <dbReference type="ChEBI" id="CHEBI:17636"/>
        <dbReference type="ChEBI" id="CHEBI:52639"/>
        <dbReference type="ChEBI" id="CHEBI:295975"/>
        <dbReference type="EC" id="3.1.4.12"/>
    </reaction>
    <physiologicalReaction direction="left-to-right" evidence="11">
        <dbReference type="Rhea" id="RHEA:19254"/>
    </physiologicalReaction>
</comment>
<dbReference type="Gene3D" id="3.60.21.10">
    <property type="match status" value="1"/>
</dbReference>
<keyword evidence="18" id="KW-1185">Reference proteome</keyword>
<comment type="similarity">
    <text evidence="2 12">Belongs to the acid sphingomyelinase family.</text>
</comment>
<dbReference type="Gene3D" id="1.10.225.10">
    <property type="entry name" value="Saposin-like"/>
    <property type="match status" value="1"/>
</dbReference>
<evidence type="ECO:0000256" key="12">
    <source>
        <dbReference type="PIRNR" id="PIRNR000948"/>
    </source>
</evidence>
<evidence type="ECO:0000256" key="1">
    <source>
        <dbReference type="ARBA" id="ARBA00004613"/>
    </source>
</evidence>
<dbReference type="SUPFAM" id="SSF56300">
    <property type="entry name" value="Metallo-dependent phosphatases"/>
    <property type="match status" value="1"/>
</dbReference>
<feature type="disulfide bond" evidence="14">
    <location>
        <begin position="89"/>
        <end position="100"/>
    </location>
</feature>
<evidence type="ECO:0000256" key="14">
    <source>
        <dbReference type="PIRSR" id="PIRSR000948-2"/>
    </source>
</evidence>
<evidence type="ECO:0000256" key="3">
    <source>
        <dbReference type="ARBA" id="ARBA00022525"/>
    </source>
</evidence>
<organism evidence="17 18">
    <name type="scientific">Callosobruchus maculatus</name>
    <name type="common">Southern cowpea weevil</name>
    <name type="synonym">Pulse bruchid</name>
    <dbReference type="NCBI Taxonomy" id="64391"/>
    <lineage>
        <taxon>Eukaryota</taxon>
        <taxon>Metazoa</taxon>
        <taxon>Ecdysozoa</taxon>
        <taxon>Arthropoda</taxon>
        <taxon>Hexapoda</taxon>
        <taxon>Insecta</taxon>
        <taxon>Pterygota</taxon>
        <taxon>Neoptera</taxon>
        <taxon>Endopterygota</taxon>
        <taxon>Coleoptera</taxon>
        <taxon>Polyphaga</taxon>
        <taxon>Cucujiformia</taxon>
        <taxon>Chrysomeloidea</taxon>
        <taxon>Chrysomelidae</taxon>
        <taxon>Bruchinae</taxon>
        <taxon>Bruchini</taxon>
        <taxon>Callosobruchus</taxon>
    </lineage>
</organism>
<evidence type="ECO:0000256" key="6">
    <source>
        <dbReference type="ARBA" id="ARBA00022801"/>
    </source>
</evidence>
<dbReference type="PIRSF" id="PIRSF000948">
    <property type="entry name" value="Sphingomy_PDE"/>
    <property type="match status" value="1"/>
</dbReference>
<keyword evidence="6 12" id="KW-0378">Hydrolase</keyword>
<feature type="binding site" evidence="13">
    <location>
        <position position="428"/>
    </location>
    <ligand>
        <name>Zn(2+)</name>
        <dbReference type="ChEBI" id="CHEBI:29105"/>
        <label>2</label>
    </ligand>
</feature>